<reference evidence="2 3" key="1">
    <citation type="submission" date="2016-09" db="EMBL/GenBank/DDBJ databases">
        <title>Genomic analysis reveals versatility of anaerobic energy metabolism of Geosporobacter ferrireducens IRF9 of phylum Firmicutes.</title>
        <authorList>
            <person name="Kim S.-J."/>
        </authorList>
    </citation>
    <scope>NUCLEOTIDE SEQUENCE [LARGE SCALE GENOMIC DNA]</scope>
    <source>
        <strain evidence="2 3">IRF9</strain>
    </source>
</reference>
<dbReference type="STRING" id="1424294.Gferi_10725"/>
<dbReference type="OrthoDB" id="2874105at2"/>
<organism evidence="2 3">
    <name type="scientific">Geosporobacter ferrireducens</name>
    <dbReference type="NCBI Taxonomy" id="1424294"/>
    <lineage>
        <taxon>Bacteria</taxon>
        <taxon>Bacillati</taxon>
        <taxon>Bacillota</taxon>
        <taxon>Clostridia</taxon>
        <taxon>Peptostreptococcales</taxon>
        <taxon>Thermotaleaceae</taxon>
        <taxon>Geosporobacter</taxon>
    </lineage>
</organism>
<gene>
    <name evidence="2" type="ORF">Gferi_10725</name>
</gene>
<dbReference type="AlphaFoldDB" id="A0A1D8GGI3"/>
<name>A0A1D8GGI3_9FIRM</name>
<dbReference type="KEGG" id="gfe:Gferi_10725"/>
<keyword evidence="3" id="KW-1185">Reference proteome</keyword>
<dbReference type="Pfam" id="PF26154">
    <property type="entry name" value="DUF8042"/>
    <property type="match status" value="1"/>
</dbReference>
<feature type="domain" description="DUF8042" evidence="1">
    <location>
        <begin position="5"/>
        <end position="121"/>
    </location>
</feature>
<protein>
    <recommendedName>
        <fullName evidence="1">DUF8042 domain-containing protein</fullName>
    </recommendedName>
</protein>
<evidence type="ECO:0000313" key="2">
    <source>
        <dbReference type="EMBL" id="AOT70019.1"/>
    </source>
</evidence>
<accession>A0A1D8GGI3</accession>
<dbReference type="InterPro" id="IPR058355">
    <property type="entry name" value="DUF8042"/>
</dbReference>
<evidence type="ECO:0000259" key="1">
    <source>
        <dbReference type="Pfam" id="PF26154"/>
    </source>
</evidence>
<dbReference type="RefSeq" id="WP_069976294.1">
    <property type="nucleotide sequence ID" value="NZ_CP017269.1"/>
</dbReference>
<sequence>MIHIKKYYDVIEKCLGLLNTIEEGFEYIQNQIKELRYENAFIVLQDIAEGISSIENAIMPMEDKLPNNNVGERTIEVKENIHKAMNSYKQEKQSQLEEQIKQEIYPAFIGWKEEVERILRPYLLA</sequence>
<dbReference type="Proteomes" id="UP000095743">
    <property type="component" value="Chromosome"/>
</dbReference>
<proteinExistence type="predicted"/>
<evidence type="ECO:0000313" key="3">
    <source>
        <dbReference type="Proteomes" id="UP000095743"/>
    </source>
</evidence>
<dbReference type="EMBL" id="CP017269">
    <property type="protein sequence ID" value="AOT70019.1"/>
    <property type="molecule type" value="Genomic_DNA"/>
</dbReference>